<evidence type="ECO:0000256" key="7">
    <source>
        <dbReference type="ARBA" id="ARBA00031259"/>
    </source>
</evidence>
<keyword evidence="10" id="KW-1185">Reference proteome</keyword>
<dbReference type="GO" id="GO:0016592">
    <property type="term" value="C:mediator complex"/>
    <property type="evidence" value="ECO:0007669"/>
    <property type="project" value="InterPro"/>
</dbReference>
<name>A0A1Y2ENM9_9FUNG</name>
<dbReference type="InterPro" id="IPR038566">
    <property type="entry name" value="Mediator_Med6_sf"/>
</dbReference>
<dbReference type="PANTHER" id="PTHR13104">
    <property type="entry name" value="MED-6-RELATED"/>
    <property type="match status" value="1"/>
</dbReference>
<protein>
    <recommendedName>
        <fullName evidence="3 8">Mediator of RNA polymerase II transcription subunit 6</fullName>
    </recommendedName>
    <alternativeName>
        <fullName evidence="7 8">Mediator complex subunit 6</fullName>
    </alternativeName>
</protein>
<evidence type="ECO:0000313" key="10">
    <source>
        <dbReference type="Proteomes" id="UP000193920"/>
    </source>
</evidence>
<evidence type="ECO:0000313" key="9">
    <source>
        <dbReference type="EMBL" id="ORY72455.1"/>
    </source>
</evidence>
<sequence>MSSNLTEQELTTVCFRDPQWLALNPLVTENVIEYFSYSQFYDKTCNNEIIKMQSKFNQFEINKMNERLKDMKGIEYEVLEMNVEQPQFFVIVKQNRINRDSVLPVQYYYIINGTIYQAPNSYMLFANRIMTSLHLINISFKEAFKSVRFDPEKGYWWSTDEKTDNKLINEIEETENTNILYINQQESIIYQGRIDQRIKDSISKPIEIEEKVEEEKIKKIKSHEEKLIVN</sequence>
<evidence type="ECO:0000256" key="6">
    <source>
        <dbReference type="ARBA" id="ARBA00023242"/>
    </source>
</evidence>
<evidence type="ECO:0000256" key="3">
    <source>
        <dbReference type="ARBA" id="ARBA00020634"/>
    </source>
</evidence>
<keyword evidence="6 8" id="KW-0539">Nucleus</keyword>
<keyword evidence="4 8" id="KW-0805">Transcription regulation</keyword>
<comment type="similarity">
    <text evidence="2 8">Belongs to the Mediator complex subunit 6 family.</text>
</comment>
<accession>A0A1Y2ENM9</accession>
<dbReference type="InterPro" id="IPR007018">
    <property type="entry name" value="Mediator_Med6"/>
</dbReference>
<dbReference type="Proteomes" id="UP000193920">
    <property type="component" value="Unassembled WGS sequence"/>
</dbReference>
<keyword evidence="8" id="KW-0010">Activator</keyword>
<evidence type="ECO:0000256" key="8">
    <source>
        <dbReference type="RuleBase" id="RU364143"/>
    </source>
</evidence>
<organism evidence="9 10">
    <name type="scientific">Neocallimastix californiae</name>
    <dbReference type="NCBI Taxonomy" id="1754190"/>
    <lineage>
        <taxon>Eukaryota</taxon>
        <taxon>Fungi</taxon>
        <taxon>Fungi incertae sedis</taxon>
        <taxon>Chytridiomycota</taxon>
        <taxon>Chytridiomycota incertae sedis</taxon>
        <taxon>Neocallimastigomycetes</taxon>
        <taxon>Neocallimastigales</taxon>
        <taxon>Neocallimastigaceae</taxon>
        <taxon>Neocallimastix</taxon>
    </lineage>
</organism>
<evidence type="ECO:0000256" key="5">
    <source>
        <dbReference type="ARBA" id="ARBA00023163"/>
    </source>
</evidence>
<dbReference type="EMBL" id="MCOG01000039">
    <property type="protein sequence ID" value="ORY72455.1"/>
    <property type="molecule type" value="Genomic_DNA"/>
</dbReference>
<dbReference type="Gene3D" id="3.10.450.580">
    <property type="entry name" value="Mediator complex, subunit Med6"/>
    <property type="match status" value="1"/>
</dbReference>
<comment type="subcellular location">
    <subcellularLocation>
        <location evidence="1 8">Nucleus</location>
    </subcellularLocation>
</comment>
<dbReference type="OrthoDB" id="344220at2759"/>
<evidence type="ECO:0000256" key="1">
    <source>
        <dbReference type="ARBA" id="ARBA00004123"/>
    </source>
</evidence>
<comment type="function">
    <text evidence="8">Component of the Mediator complex, a coactivator involved in the regulated transcription of nearly all RNA polymerase II-dependent genes. Mediator functions as a bridge to convey information from gene-specific regulatory proteins to the basal RNA polymerase II transcription machinery. Mediator is recruited to promoters by direct interactions with regulatory proteins and serves as a scaffold for the assembly of a functional preinitiation complex with RNA polymerase II and the general transcription factors.</text>
</comment>
<dbReference type="STRING" id="1754190.A0A1Y2ENM9"/>
<dbReference type="GO" id="GO:0003712">
    <property type="term" value="F:transcription coregulator activity"/>
    <property type="evidence" value="ECO:0007669"/>
    <property type="project" value="InterPro"/>
</dbReference>
<comment type="caution">
    <text evidence="9">The sequence shown here is derived from an EMBL/GenBank/DDBJ whole genome shotgun (WGS) entry which is preliminary data.</text>
</comment>
<proteinExistence type="inferred from homology"/>
<gene>
    <name evidence="8" type="primary">MED6</name>
    <name evidence="9" type="ORF">LY90DRAFT_667067</name>
</gene>
<keyword evidence="5 8" id="KW-0804">Transcription</keyword>
<evidence type="ECO:0000256" key="2">
    <source>
        <dbReference type="ARBA" id="ARBA00007526"/>
    </source>
</evidence>
<evidence type="ECO:0000256" key="4">
    <source>
        <dbReference type="ARBA" id="ARBA00023015"/>
    </source>
</evidence>
<comment type="subunit">
    <text evidence="8">Component of the Mediator complex.</text>
</comment>
<dbReference type="GO" id="GO:0006357">
    <property type="term" value="P:regulation of transcription by RNA polymerase II"/>
    <property type="evidence" value="ECO:0007669"/>
    <property type="project" value="InterPro"/>
</dbReference>
<dbReference type="AlphaFoldDB" id="A0A1Y2ENM9"/>
<dbReference type="Pfam" id="PF04934">
    <property type="entry name" value="Med6"/>
    <property type="match status" value="1"/>
</dbReference>
<reference evidence="9 10" key="1">
    <citation type="submission" date="2016-08" db="EMBL/GenBank/DDBJ databases">
        <title>A Parts List for Fungal Cellulosomes Revealed by Comparative Genomics.</title>
        <authorList>
            <consortium name="DOE Joint Genome Institute"/>
            <person name="Haitjema C.H."/>
            <person name="Gilmore S.P."/>
            <person name="Henske J.K."/>
            <person name="Solomon K.V."/>
            <person name="De Groot R."/>
            <person name="Kuo A."/>
            <person name="Mondo S.J."/>
            <person name="Salamov A.A."/>
            <person name="Labutti K."/>
            <person name="Zhao Z."/>
            <person name="Chiniquy J."/>
            <person name="Barry K."/>
            <person name="Brewer H.M."/>
            <person name="Purvine S.O."/>
            <person name="Wright A.T."/>
            <person name="Boxma B."/>
            <person name="Van Alen T."/>
            <person name="Hackstein J.H."/>
            <person name="Baker S.E."/>
            <person name="Grigoriev I.V."/>
            <person name="O'Malley M.A."/>
        </authorList>
    </citation>
    <scope>NUCLEOTIDE SEQUENCE [LARGE SCALE GENOMIC DNA]</scope>
    <source>
        <strain evidence="9 10">G1</strain>
    </source>
</reference>